<sequence>MTEGGDLLNVPDDYHLLASSRKLTFTEEQLLSDFSEMNIGPVRAFNLMRKIRGGFDKVGVTSTDCKNFKRDINLFIGEFDVDMAVQRLMKKKLYLPNFSCEFYCDEKGALAGLFWADEEMKLNYEVFGDVMSFDATFRTNRYDLVFVPFTGIDNHHHNVTFAGSLLASETAESYKWLLQSFLKAFGVAPKVVVTDQDAAMKIAIRDVFPDTRHRLCMWHIMIKVSEKVGTELSQDEVFKEDICDVVWTDALEPAQFETQWCDLMIKYNLTSNSWLSDMYNLRSDWIPAYYRYEHMSGLMRTTSRFKRSKRDHDTRYTQPRMKTNYELELEAAKIYTRGIFFDVQEEIRLACKNCMCRREEEVGDSIKFYILQVNLPGLHEVLFTPKDMVIKCSCNRYEQYGLLCRHAFCVLRLCGIKEFPKKYVMGRWTRDVVPKKTKVSSFDQNAAGNQVERASSIVHQVIESKLKVDSADLPAESLDKNARLANILHADQPCSSSSATILPPSGIRNKGCGSNKRLKSFREVSSSRISKKTKTRCCLICGGHGHNSRTCKMKTTVADSQKSS</sequence>
<protein>
    <submittedName>
        <fullName evidence="7">Putative zinc finger, SWIM-type, MULE transposase domain, FHY3/FAR1 family</fullName>
    </submittedName>
    <submittedName>
        <fullName evidence="6">Transcription factor interactor and regulator CCHC(Zn) family</fullName>
    </submittedName>
</protein>
<dbReference type="PROSITE" id="PS50966">
    <property type="entry name" value="ZF_SWIM"/>
    <property type="match status" value="1"/>
</dbReference>
<proteinExistence type="predicted"/>
<evidence type="ECO:0000259" key="5">
    <source>
        <dbReference type="PROSITE" id="PS50966"/>
    </source>
</evidence>
<evidence type="ECO:0000256" key="2">
    <source>
        <dbReference type="ARBA" id="ARBA00022771"/>
    </source>
</evidence>
<dbReference type="InParanoid" id="A0A251UQA0"/>
<name>A0A251UQA0_HELAN</name>
<reference evidence="6" key="3">
    <citation type="submission" date="2020-06" db="EMBL/GenBank/DDBJ databases">
        <title>Helianthus annuus Genome sequencing and assembly Release 2.</title>
        <authorList>
            <person name="Gouzy J."/>
            <person name="Langlade N."/>
            <person name="Munos S."/>
        </authorList>
    </citation>
    <scope>NUCLEOTIDE SEQUENCE</scope>
    <source>
        <tissue evidence="6">Leaves</tissue>
    </source>
</reference>
<dbReference type="Gramene" id="mRNA:HanXRQr2_Chr05g0219091">
    <property type="protein sequence ID" value="mRNA:HanXRQr2_Chr05g0219091"/>
    <property type="gene ID" value="HanXRQr2_Chr05g0219091"/>
</dbReference>
<evidence type="ECO:0000313" key="7">
    <source>
        <dbReference type="EMBL" id="OTG25560.1"/>
    </source>
</evidence>
<evidence type="ECO:0000313" key="8">
    <source>
        <dbReference type="Proteomes" id="UP000215914"/>
    </source>
</evidence>
<reference evidence="7" key="2">
    <citation type="submission" date="2017-02" db="EMBL/GenBank/DDBJ databases">
        <title>Sunflower complete genome.</title>
        <authorList>
            <person name="Langlade N."/>
            <person name="Munos S."/>
        </authorList>
    </citation>
    <scope>NUCLEOTIDE SEQUENCE [LARGE SCALE GENOMIC DNA]</scope>
    <source>
        <tissue evidence="7">Leaves</tissue>
    </source>
</reference>
<accession>A0A251UQA0</accession>
<dbReference type="EMBL" id="CM007894">
    <property type="protein sequence ID" value="OTG25560.1"/>
    <property type="molecule type" value="Genomic_DNA"/>
</dbReference>
<dbReference type="STRING" id="4232.A0A251UQA0"/>
<evidence type="ECO:0000313" key="6">
    <source>
        <dbReference type="EMBL" id="KAF5806245.1"/>
    </source>
</evidence>
<dbReference type="AlphaFoldDB" id="A0A251UQA0"/>
<feature type="domain" description="SWIM-type" evidence="5">
    <location>
        <begin position="369"/>
        <end position="415"/>
    </location>
</feature>
<dbReference type="InterPro" id="IPR006564">
    <property type="entry name" value="Znf_PMZ"/>
</dbReference>
<dbReference type="InterPro" id="IPR018289">
    <property type="entry name" value="MULE_transposase_dom"/>
</dbReference>
<dbReference type="EMBL" id="MNCJ02000320">
    <property type="protein sequence ID" value="KAF5806245.1"/>
    <property type="molecule type" value="Genomic_DNA"/>
</dbReference>
<dbReference type="SMART" id="SM00575">
    <property type="entry name" value="ZnF_PMZ"/>
    <property type="match status" value="1"/>
</dbReference>
<dbReference type="Proteomes" id="UP000215914">
    <property type="component" value="Chromosome 5"/>
</dbReference>
<organism evidence="7 8">
    <name type="scientific">Helianthus annuus</name>
    <name type="common">Common sunflower</name>
    <dbReference type="NCBI Taxonomy" id="4232"/>
    <lineage>
        <taxon>Eukaryota</taxon>
        <taxon>Viridiplantae</taxon>
        <taxon>Streptophyta</taxon>
        <taxon>Embryophyta</taxon>
        <taxon>Tracheophyta</taxon>
        <taxon>Spermatophyta</taxon>
        <taxon>Magnoliopsida</taxon>
        <taxon>eudicotyledons</taxon>
        <taxon>Gunneridae</taxon>
        <taxon>Pentapetalae</taxon>
        <taxon>asterids</taxon>
        <taxon>campanulids</taxon>
        <taxon>Asterales</taxon>
        <taxon>Asteraceae</taxon>
        <taxon>Asteroideae</taxon>
        <taxon>Heliantheae alliance</taxon>
        <taxon>Heliantheae</taxon>
        <taxon>Helianthus</taxon>
    </lineage>
</organism>
<keyword evidence="3" id="KW-0862">Zinc</keyword>
<dbReference type="OMA" id="MWHIMIK"/>
<dbReference type="Pfam" id="PF04434">
    <property type="entry name" value="SWIM"/>
    <property type="match status" value="1"/>
</dbReference>
<reference evidence="6 8" key="1">
    <citation type="journal article" date="2017" name="Nature">
        <title>The sunflower genome provides insights into oil metabolism, flowering and Asterid evolution.</title>
        <authorList>
            <person name="Badouin H."/>
            <person name="Gouzy J."/>
            <person name="Grassa C.J."/>
            <person name="Murat F."/>
            <person name="Staton S.E."/>
            <person name="Cottret L."/>
            <person name="Lelandais-Briere C."/>
            <person name="Owens G.L."/>
            <person name="Carrere S."/>
            <person name="Mayjonade B."/>
            <person name="Legrand L."/>
            <person name="Gill N."/>
            <person name="Kane N.C."/>
            <person name="Bowers J.E."/>
            <person name="Hubner S."/>
            <person name="Bellec A."/>
            <person name="Berard A."/>
            <person name="Berges H."/>
            <person name="Blanchet N."/>
            <person name="Boniface M.C."/>
            <person name="Brunel D."/>
            <person name="Catrice O."/>
            <person name="Chaidir N."/>
            <person name="Claudel C."/>
            <person name="Donnadieu C."/>
            <person name="Faraut T."/>
            <person name="Fievet G."/>
            <person name="Helmstetter N."/>
            <person name="King M."/>
            <person name="Knapp S.J."/>
            <person name="Lai Z."/>
            <person name="Le Paslier M.C."/>
            <person name="Lippi Y."/>
            <person name="Lorenzon L."/>
            <person name="Mandel J.R."/>
            <person name="Marage G."/>
            <person name="Marchand G."/>
            <person name="Marquand E."/>
            <person name="Bret-Mestries E."/>
            <person name="Morien E."/>
            <person name="Nambeesan S."/>
            <person name="Nguyen T."/>
            <person name="Pegot-Espagnet P."/>
            <person name="Pouilly N."/>
            <person name="Raftis F."/>
            <person name="Sallet E."/>
            <person name="Schiex T."/>
            <person name="Thomas J."/>
            <person name="Vandecasteele C."/>
            <person name="Vares D."/>
            <person name="Vear F."/>
            <person name="Vautrin S."/>
            <person name="Crespi M."/>
            <person name="Mangin B."/>
            <person name="Burke J.M."/>
            <person name="Salse J."/>
            <person name="Munos S."/>
            <person name="Vincourt P."/>
            <person name="Rieseberg L.H."/>
            <person name="Langlade N.B."/>
        </authorList>
    </citation>
    <scope>NUCLEOTIDE SEQUENCE [LARGE SCALE GENOMIC DNA]</scope>
    <source>
        <strain evidence="8">cv. SF193</strain>
        <tissue evidence="6">Leaves</tissue>
    </source>
</reference>
<dbReference type="GO" id="GO:0008270">
    <property type="term" value="F:zinc ion binding"/>
    <property type="evidence" value="ECO:0007669"/>
    <property type="project" value="UniProtKB-KW"/>
</dbReference>
<keyword evidence="2 4" id="KW-0863">Zinc-finger</keyword>
<gene>
    <name evidence="7" type="ORF">HannXRQ_Chr05g0148991</name>
    <name evidence="6" type="ORF">HanXRQr2_Chr05g0219091</name>
</gene>
<dbReference type="PANTHER" id="PTHR47718">
    <property type="entry name" value="OS01G0519700 PROTEIN"/>
    <property type="match status" value="1"/>
</dbReference>
<dbReference type="PANTHER" id="PTHR47718:SF17">
    <property type="entry name" value="PROTEIN FAR1-RELATED SEQUENCE 5-LIKE"/>
    <property type="match status" value="1"/>
</dbReference>
<evidence type="ECO:0000256" key="1">
    <source>
        <dbReference type="ARBA" id="ARBA00022723"/>
    </source>
</evidence>
<keyword evidence="1" id="KW-0479">Metal-binding</keyword>
<dbReference type="Pfam" id="PF10551">
    <property type="entry name" value="MULE"/>
    <property type="match status" value="1"/>
</dbReference>
<evidence type="ECO:0000256" key="4">
    <source>
        <dbReference type="PROSITE-ProRule" id="PRU00325"/>
    </source>
</evidence>
<keyword evidence="8" id="KW-1185">Reference proteome</keyword>
<evidence type="ECO:0000256" key="3">
    <source>
        <dbReference type="ARBA" id="ARBA00022833"/>
    </source>
</evidence>
<dbReference type="InterPro" id="IPR007527">
    <property type="entry name" value="Znf_SWIM"/>
</dbReference>